<gene>
    <name evidence="1" type="ORF">LCGC14_1626780</name>
</gene>
<evidence type="ECO:0000313" key="1">
    <source>
        <dbReference type="EMBL" id="KKM22295.1"/>
    </source>
</evidence>
<name>A0A0F9L3I1_9ZZZZ</name>
<protein>
    <submittedName>
        <fullName evidence="1">Uncharacterized protein</fullName>
    </submittedName>
</protein>
<reference evidence="1" key="1">
    <citation type="journal article" date="2015" name="Nature">
        <title>Complex archaea that bridge the gap between prokaryotes and eukaryotes.</title>
        <authorList>
            <person name="Spang A."/>
            <person name="Saw J.H."/>
            <person name="Jorgensen S.L."/>
            <person name="Zaremba-Niedzwiedzka K."/>
            <person name="Martijn J."/>
            <person name="Lind A.E."/>
            <person name="van Eijk R."/>
            <person name="Schleper C."/>
            <person name="Guy L."/>
            <person name="Ettema T.J."/>
        </authorList>
    </citation>
    <scope>NUCLEOTIDE SEQUENCE</scope>
</reference>
<dbReference type="AlphaFoldDB" id="A0A0F9L3I1"/>
<organism evidence="1">
    <name type="scientific">marine sediment metagenome</name>
    <dbReference type="NCBI Taxonomy" id="412755"/>
    <lineage>
        <taxon>unclassified sequences</taxon>
        <taxon>metagenomes</taxon>
        <taxon>ecological metagenomes</taxon>
    </lineage>
</organism>
<comment type="caution">
    <text evidence="1">The sequence shown here is derived from an EMBL/GenBank/DDBJ whole genome shotgun (WGS) entry which is preliminary data.</text>
</comment>
<accession>A0A0F9L3I1</accession>
<proteinExistence type="predicted"/>
<dbReference type="EMBL" id="LAZR01013366">
    <property type="protein sequence ID" value="KKM22295.1"/>
    <property type="molecule type" value="Genomic_DNA"/>
</dbReference>
<sequence length="50" mass="5744">MPYDVEKRGNKWVTINTDTGDVKGTHDTREKALRQMRLLYHVKGGGKLTK</sequence>